<dbReference type="Pfam" id="PF00076">
    <property type="entry name" value="RRM_1"/>
    <property type="match status" value="1"/>
</dbReference>
<comment type="caution">
    <text evidence="8">The sequence shown here is derived from an EMBL/GenBank/DDBJ whole genome shotgun (WGS) entry which is preliminary data.</text>
</comment>
<accession>A0A9D5BET6</accession>
<feature type="compositionally biased region" description="Acidic residues" evidence="5">
    <location>
        <begin position="20"/>
        <end position="33"/>
    </location>
</feature>
<evidence type="ECO:0000259" key="6">
    <source>
        <dbReference type="PROSITE" id="PS50102"/>
    </source>
</evidence>
<evidence type="ECO:0008006" key="10">
    <source>
        <dbReference type="Google" id="ProtNLM"/>
    </source>
</evidence>
<organism evidence="8 9">
    <name type="scientific">Pisum sativum</name>
    <name type="common">Garden pea</name>
    <name type="synonym">Lathyrus oleraceus</name>
    <dbReference type="NCBI Taxonomy" id="3888"/>
    <lineage>
        <taxon>Eukaryota</taxon>
        <taxon>Viridiplantae</taxon>
        <taxon>Streptophyta</taxon>
        <taxon>Embryophyta</taxon>
        <taxon>Tracheophyta</taxon>
        <taxon>Spermatophyta</taxon>
        <taxon>Magnoliopsida</taxon>
        <taxon>eudicotyledons</taxon>
        <taxon>Gunneridae</taxon>
        <taxon>Pentapetalae</taxon>
        <taxon>rosids</taxon>
        <taxon>fabids</taxon>
        <taxon>Fabales</taxon>
        <taxon>Fabaceae</taxon>
        <taxon>Papilionoideae</taxon>
        <taxon>50 kb inversion clade</taxon>
        <taxon>NPAAA clade</taxon>
        <taxon>Hologalegina</taxon>
        <taxon>IRL clade</taxon>
        <taxon>Fabeae</taxon>
        <taxon>Lathyrus</taxon>
    </lineage>
</organism>
<evidence type="ECO:0000256" key="1">
    <source>
        <dbReference type="ARBA" id="ARBA00022884"/>
    </source>
</evidence>
<feature type="domain" description="C3H1-type" evidence="7">
    <location>
        <begin position="226"/>
        <end position="254"/>
    </location>
</feature>
<dbReference type="InterPro" id="IPR045137">
    <property type="entry name" value="RBM26/27"/>
</dbReference>
<dbReference type="AlphaFoldDB" id="A0A9D5BET6"/>
<feature type="region of interest" description="Disordered" evidence="5">
    <location>
        <begin position="560"/>
        <end position="583"/>
    </location>
</feature>
<feature type="region of interest" description="Disordered" evidence="5">
    <location>
        <begin position="402"/>
        <end position="422"/>
    </location>
</feature>
<reference evidence="8 9" key="1">
    <citation type="journal article" date="2022" name="Nat. Genet.">
        <title>Improved pea reference genome and pan-genome highlight genomic features and evolutionary characteristics.</title>
        <authorList>
            <person name="Yang T."/>
            <person name="Liu R."/>
            <person name="Luo Y."/>
            <person name="Hu S."/>
            <person name="Wang D."/>
            <person name="Wang C."/>
            <person name="Pandey M.K."/>
            <person name="Ge S."/>
            <person name="Xu Q."/>
            <person name="Li N."/>
            <person name="Li G."/>
            <person name="Huang Y."/>
            <person name="Saxena R.K."/>
            <person name="Ji Y."/>
            <person name="Li M."/>
            <person name="Yan X."/>
            <person name="He Y."/>
            <person name="Liu Y."/>
            <person name="Wang X."/>
            <person name="Xiang C."/>
            <person name="Varshney R.K."/>
            <person name="Ding H."/>
            <person name="Gao S."/>
            <person name="Zong X."/>
        </authorList>
    </citation>
    <scope>NUCLEOTIDE SEQUENCE [LARGE SCALE GENOMIC DNA]</scope>
    <source>
        <strain evidence="8 9">cv. Zhongwan 6</strain>
    </source>
</reference>
<dbReference type="PANTHER" id="PTHR14398:SF0">
    <property type="entry name" value="ZINC FINGER PROTEIN SWM"/>
    <property type="match status" value="1"/>
</dbReference>
<dbReference type="CDD" id="cd12257">
    <property type="entry name" value="RRM1_RBM26_like"/>
    <property type="match status" value="1"/>
</dbReference>
<proteinExistence type="predicted"/>
<keyword evidence="9" id="KW-1185">Reference proteome</keyword>
<feature type="domain" description="RRM" evidence="6">
    <location>
        <begin position="477"/>
        <end position="549"/>
    </location>
</feature>
<dbReference type="SUPFAM" id="SSF54928">
    <property type="entry name" value="RNA-binding domain, RBD"/>
    <property type="match status" value="1"/>
</dbReference>
<dbReference type="GO" id="GO:0005634">
    <property type="term" value="C:nucleus"/>
    <property type="evidence" value="ECO:0007669"/>
    <property type="project" value="TreeGrafter"/>
</dbReference>
<keyword evidence="3" id="KW-0862">Zinc</keyword>
<dbReference type="PANTHER" id="PTHR14398">
    <property type="entry name" value="RNA RECOGNITION RRM/RNP DOMAIN"/>
    <property type="match status" value="1"/>
</dbReference>
<dbReference type="GO" id="GO:0003729">
    <property type="term" value="F:mRNA binding"/>
    <property type="evidence" value="ECO:0007669"/>
    <property type="project" value="EnsemblPlants"/>
</dbReference>
<gene>
    <name evidence="8" type="ORF">KIW84_011387</name>
</gene>
<dbReference type="InterPro" id="IPR035979">
    <property type="entry name" value="RBD_domain_sf"/>
</dbReference>
<feature type="coiled-coil region" evidence="4">
    <location>
        <begin position="622"/>
        <end position="653"/>
    </location>
</feature>
<name>A0A9D5BET6_PEA</name>
<keyword evidence="3" id="KW-0863">Zinc-finger</keyword>
<keyword evidence="4" id="KW-0175">Coiled coil</keyword>
<feature type="region of interest" description="Disordered" evidence="5">
    <location>
        <begin position="679"/>
        <end position="711"/>
    </location>
</feature>
<evidence type="ECO:0000256" key="2">
    <source>
        <dbReference type="PROSITE-ProRule" id="PRU00176"/>
    </source>
</evidence>
<evidence type="ECO:0000313" key="8">
    <source>
        <dbReference type="EMBL" id="KAI5442295.1"/>
    </source>
</evidence>
<dbReference type="GO" id="GO:0008270">
    <property type="term" value="F:zinc ion binding"/>
    <property type="evidence" value="ECO:0007669"/>
    <property type="project" value="UniProtKB-KW"/>
</dbReference>
<feature type="compositionally biased region" description="Polar residues" evidence="5">
    <location>
        <begin position="905"/>
        <end position="916"/>
    </location>
</feature>
<dbReference type="FunFam" id="3.30.70.330:FF:000719">
    <property type="entry name" value="Predicted protein"/>
    <property type="match status" value="1"/>
</dbReference>
<evidence type="ECO:0000256" key="5">
    <source>
        <dbReference type="SAM" id="MobiDB-lite"/>
    </source>
</evidence>
<dbReference type="SMART" id="SM00356">
    <property type="entry name" value="ZnF_C3H1"/>
    <property type="match status" value="1"/>
</dbReference>
<evidence type="ECO:0000259" key="7">
    <source>
        <dbReference type="PROSITE" id="PS50103"/>
    </source>
</evidence>
<dbReference type="Gramene" id="PSAT_LOCUS6617_t1">
    <property type="protein sequence ID" value="CAL5186264.1"/>
    <property type="gene ID" value="PSAT_LOCUS6617"/>
</dbReference>
<feature type="compositionally biased region" description="Basic and acidic residues" evidence="5">
    <location>
        <begin position="43"/>
        <end position="54"/>
    </location>
</feature>
<feature type="region of interest" description="Disordered" evidence="5">
    <location>
        <begin position="839"/>
        <end position="923"/>
    </location>
</feature>
<dbReference type="InterPro" id="IPR012677">
    <property type="entry name" value="Nucleotide-bd_a/b_plait_sf"/>
</dbReference>
<dbReference type="PROSITE" id="PS50103">
    <property type="entry name" value="ZF_C3H1"/>
    <property type="match status" value="1"/>
</dbReference>
<evidence type="ECO:0000256" key="4">
    <source>
        <dbReference type="SAM" id="Coils"/>
    </source>
</evidence>
<sequence>MELKASSPKPESAVPSDCASDPEEKEVSDDDDDDRNHKHRRKDDHSQSLERDVLDPVINRSFRKRNKNFGNRHPFRENESMAFETLKTYSDATTDKDFYSKFDRRRHGMTSVPRTPFDMNQRLRPSQSFAGDPGAGRGRGRDSGFWNQRESRFSSIDVASQMVQQGSFPPALYTGRGLPNISNAQNASWNTFGLIPAVPNGGLDMLHPMGLQGALRPPINSSLNVNIPRQRCRDFEERGFCLRGDMCPMEHGVNRIVIEDVQSLSQFNLPVSLSSAHLIGAPAGSGSLHSVNASTASMNSKCKSGIISKSVVSDVGLPMDGEYPGPGCTSGADLYDPDQPLWNDRGLESSNALLNMQSSKIDDAEPMSCDAPNSVCPVEATRTSVSLQGASSSVWGRIGSSKSRFGTKEKSNPTMSSFHFPDNQLKEDNDELIGSHNTSSQGKQIIADDAISRALEASLKAQADMRNIRKPSQKALRTLFVNGIPHKINRRESLLAHFQKFGEVTDIHIPINSERAFVQFSKREEAEAALKAPDAVMGNRFIKLWWANRDCIRGDNSTASGNGATVTPHGQPPTFVQSHPVATDRRKDIHQPDASRTMFEGSSPSDLPKPFIADAAKVAPPLQRKLESLEHLKEQLRKKQEILDQKRNEFKRRLNKFEKHATGPKGEVVTEKSAKRLKTSMASDVVKPSSPISSDADIGMSSPHAETTVDKNKQLVKTASQSPKANTPMRLQELTGLRQSIQPLGPVNRYKLDNRPTAFRIIPPLPVGLANVAALKEHFLPYGELSAVELEDVQVNDSSEQDARLNFTTRGAAEQAFIKGKCWKDHNLKFVWLAPTNSGNGNATVSRERSLSAPPREPLDTEGQSEEKLGNSVNHESIVSDGEHKYSETKSPSGLMKKEQDEDLQCTTSRVSSAKQSPEDNVC</sequence>
<dbReference type="PROSITE" id="PS50102">
    <property type="entry name" value="RRM"/>
    <property type="match status" value="1"/>
</dbReference>
<feature type="region of interest" description="Disordered" evidence="5">
    <location>
        <begin position="109"/>
        <end position="146"/>
    </location>
</feature>
<dbReference type="Gramene" id="Psat01G0138700-T1">
    <property type="protein sequence ID" value="KAI5442295.1"/>
    <property type="gene ID" value="KIW84_011387"/>
</dbReference>
<protein>
    <recommendedName>
        <fullName evidence="10">Zinc finger CCCH domain-containing protein 41</fullName>
    </recommendedName>
</protein>
<dbReference type="InterPro" id="IPR000571">
    <property type="entry name" value="Znf_CCCH"/>
</dbReference>
<feature type="region of interest" description="Disordered" evidence="5">
    <location>
        <begin position="1"/>
        <end position="54"/>
    </location>
</feature>
<dbReference type="Gene3D" id="3.30.70.330">
    <property type="match status" value="1"/>
</dbReference>
<dbReference type="Proteomes" id="UP001058974">
    <property type="component" value="Chromosome 1"/>
</dbReference>
<dbReference type="SMART" id="SM00360">
    <property type="entry name" value="RRM"/>
    <property type="match status" value="1"/>
</dbReference>
<dbReference type="InterPro" id="IPR000504">
    <property type="entry name" value="RRM_dom"/>
</dbReference>
<evidence type="ECO:0000313" key="9">
    <source>
        <dbReference type="Proteomes" id="UP001058974"/>
    </source>
</evidence>
<evidence type="ECO:0000256" key="3">
    <source>
        <dbReference type="PROSITE-ProRule" id="PRU00723"/>
    </source>
</evidence>
<feature type="zinc finger region" description="C3H1-type" evidence="3">
    <location>
        <begin position="226"/>
        <end position="254"/>
    </location>
</feature>
<dbReference type="OrthoDB" id="443401at2759"/>
<keyword evidence="3" id="KW-0479">Metal-binding</keyword>
<keyword evidence="1 2" id="KW-0694">RNA-binding</keyword>
<dbReference type="EMBL" id="JAMSHJ010000001">
    <property type="protein sequence ID" value="KAI5442295.1"/>
    <property type="molecule type" value="Genomic_DNA"/>
</dbReference>
<dbReference type="Gramene" id="Psat1g054960.1">
    <property type="protein sequence ID" value="Psat1g054960.1.cds"/>
    <property type="gene ID" value="Psat1g054960"/>
</dbReference>